<dbReference type="PANTHER" id="PTHR14167:SF116">
    <property type="entry name" value="CAP, ISOFORM AC"/>
    <property type="match status" value="1"/>
</dbReference>
<dbReference type="Gene3D" id="2.30.30.40">
    <property type="entry name" value="SH3 Domains"/>
    <property type="match status" value="2"/>
</dbReference>
<dbReference type="InterPro" id="IPR036028">
    <property type="entry name" value="SH3-like_dom_sf"/>
</dbReference>
<feature type="region of interest" description="Disordered" evidence="3">
    <location>
        <begin position="45"/>
        <end position="81"/>
    </location>
</feature>
<dbReference type="PANTHER" id="PTHR14167">
    <property type="entry name" value="SH3 DOMAIN-CONTAINING"/>
    <property type="match status" value="1"/>
</dbReference>
<keyword evidence="1 2" id="KW-0728">SH3 domain</keyword>
<evidence type="ECO:0000313" key="6">
    <source>
        <dbReference type="Proteomes" id="UP001642540"/>
    </source>
</evidence>
<accession>A0ABP1RG27</accession>
<feature type="region of interest" description="Disordered" evidence="3">
    <location>
        <begin position="105"/>
        <end position="135"/>
    </location>
</feature>
<comment type="caution">
    <text evidence="5">The sequence shown here is derived from an EMBL/GenBank/DDBJ whole genome shotgun (WGS) entry which is preliminary data.</text>
</comment>
<name>A0ABP1RG27_9HEXA</name>
<evidence type="ECO:0000313" key="5">
    <source>
        <dbReference type="EMBL" id="CAL8126700.1"/>
    </source>
</evidence>
<dbReference type="Proteomes" id="UP001642540">
    <property type="component" value="Unassembled WGS sequence"/>
</dbReference>
<dbReference type="EMBL" id="CAXLJM020000072">
    <property type="protein sequence ID" value="CAL8126700.1"/>
    <property type="molecule type" value="Genomic_DNA"/>
</dbReference>
<dbReference type="SUPFAM" id="SSF50044">
    <property type="entry name" value="SH3-domain"/>
    <property type="match status" value="2"/>
</dbReference>
<dbReference type="CDD" id="cd11780">
    <property type="entry name" value="SH3_Sorbs_3"/>
    <property type="match status" value="1"/>
</dbReference>
<keyword evidence="6" id="KW-1185">Reference proteome</keyword>
<dbReference type="PROSITE" id="PS50002">
    <property type="entry name" value="SH3"/>
    <property type="match status" value="2"/>
</dbReference>
<organism evidence="5 6">
    <name type="scientific">Orchesella dallaii</name>
    <dbReference type="NCBI Taxonomy" id="48710"/>
    <lineage>
        <taxon>Eukaryota</taxon>
        <taxon>Metazoa</taxon>
        <taxon>Ecdysozoa</taxon>
        <taxon>Arthropoda</taxon>
        <taxon>Hexapoda</taxon>
        <taxon>Collembola</taxon>
        <taxon>Entomobryomorpha</taxon>
        <taxon>Entomobryoidea</taxon>
        <taxon>Orchesellidae</taxon>
        <taxon>Orchesellinae</taxon>
        <taxon>Orchesella</taxon>
    </lineage>
</organism>
<proteinExistence type="predicted"/>
<dbReference type="InterPro" id="IPR050384">
    <property type="entry name" value="Endophilin_SH3RF"/>
</dbReference>
<reference evidence="5 6" key="1">
    <citation type="submission" date="2024-08" db="EMBL/GenBank/DDBJ databases">
        <authorList>
            <person name="Cucini C."/>
            <person name="Frati F."/>
        </authorList>
    </citation>
    <scope>NUCLEOTIDE SEQUENCE [LARGE SCALE GENOMIC DNA]</scope>
</reference>
<feature type="compositionally biased region" description="Polar residues" evidence="3">
    <location>
        <begin position="118"/>
        <end position="135"/>
    </location>
</feature>
<evidence type="ECO:0000256" key="1">
    <source>
        <dbReference type="ARBA" id="ARBA00022443"/>
    </source>
</evidence>
<dbReference type="Pfam" id="PF07653">
    <property type="entry name" value="SH3_2"/>
    <property type="match status" value="1"/>
</dbReference>
<dbReference type="SMART" id="SM00326">
    <property type="entry name" value="SH3"/>
    <property type="match status" value="2"/>
</dbReference>
<evidence type="ECO:0000259" key="4">
    <source>
        <dbReference type="PROSITE" id="PS50002"/>
    </source>
</evidence>
<dbReference type="InterPro" id="IPR001452">
    <property type="entry name" value="SH3_domain"/>
</dbReference>
<evidence type="ECO:0000256" key="3">
    <source>
        <dbReference type="SAM" id="MobiDB-lite"/>
    </source>
</evidence>
<sequence>MSIIKGETVVLTRRVDANWYEGRIGSRRGIFPTSYVHVLKEPGSLELTSSSSKSPKPIGAPAAHSLVTQNGGGIYSTSRHSYKPNEYSLNTDLSNIDTFITAQSSVPSGQHHYRKENALQQHQNSTSRSQSDSARNRYAQNLTIDTRIEPIPYRAVYNYKPAHEDELELREGDVVHVLEKCDDGWFVGTSQRTGLFGTFPGNYVERIY</sequence>
<feature type="domain" description="SH3" evidence="4">
    <location>
        <begin position="1"/>
        <end position="41"/>
    </location>
</feature>
<dbReference type="PRINTS" id="PR00452">
    <property type="entry name" value="SH3DOMAIN"/>
</dbReference>
<gene>
    <name evidence="5" type="ORF">ODALV1_LOCUS21516</name>
</gene>
<evidence type="ECO:0000256" key="2">
    <source>
        <dbReference type="PROSITE-ProRule" id="PRU00192"/>
    </source>
</evidence>
<dbReference type="Pfam" id="PF14604">
    <property type="entry name" value="SH3_9"/>
    <property type="match status" value="1"/>
</dbReference>
<feature type="domain" description="SH3" evidence="4">
    <location>
        <begin position="148"/>
        <end position="208"/>
    </location>
</feature>
<protein>
    <recommendedName>
        <fullName evidence="4">SH3 domain-containing protein</fullName>
    </recommendedName>
</protein>